<dbReference type="EMBL" id="CP047394">
    <property type="protein sequence ID" value="QHE61929.1"/>
    <property type="molecule type" value="Genomic_DNA"/>
</dbReference>
<reference evidence="1 2" key="1">
    <citation type="submission" date="2019-06" db="EMBL/GenBank/DDBJ databases">
        <title>An operon consisting of a P-type ATPase gene and a transcriptional regular gene given the different cadmium resistance in Bacillus vietamensis 151-6 and Bacillus marisflavi 151-25.</title>
        <authorList>
            <person name="Yu X."/>
        </authorList>
    </citation>
    <scope>NUCLEOTIDE SEQUENCE [LARGE SCALE GENOMIC DNA]</scope>
    <source>
        <strain evidence="1 2">151-6</strain>
    </source>
</reference>
<accession>A0A6I6UQ11</accession>
<dbReference type="InterPro" id="IPR024997">
    <property type="entry name" value="DUF3892"/>
</dbReference>
<dbReference type="Pfam" id="PF13031">
    <property type="entry name" value="DUF3892"/>
    <property type="match status" value="1"/>
</dbReference>
<protein>
    <recommendedName>
        <fullName evidence="3">DUF3892 domain-containing protein</fullName>
    </recommendedName>
</protein>
<evidence type="ECO:0008006" key="3">
    <source>
        <dbReference type="Google" id="ProtNLM"/>
    </source>
</evidence>
<name>A0A6I6UQ11_9BACI</name>
<proteinExistence type="predicted"/>
<dbReference type="AlphaFoldDB" id="A0A6I6UQ11"/>
<sequence length="75" mass="8447">MIDMEEISKVQRNYHGDIISFQTSSGRIISYRKAVLEASEGLLQGVTLNENEWGESELTSLSVEDGTFNDYPSIF</sequence>
<evidence type="ECO:0000313" key="1">
    <source>
        <dbReference type="EMBL" id="QHE61929.1"/>
    </source>
</evidence>
<dbReference type="KEGG" id="bvq:FHE72_13585"/>
<gene>
    <name evidence="1" type="ORF">FHE72_13585</name>
</gene>
<evidence type="ECO:0000313" key="2">
    <source>
        <dbReference type="Proteomes" id="UP000465062"/>
    </source>
</evidence>
<organism evidence="1 2">
    <name type="scientific">Rossellomorea vietnamensis</name>
    <dbReference type="NCBI Taxonomy" id="218284"/>
    <lineage>
        <taxon>Bacteria</taxon>
        <taxon>Bacillati</taxon>
        <taxon>Bacillota</taxon>
        <taxon>Bacilli</taxon>
        <taxon>Bacillales</taxon>
        <taxon>Bacillaceae</taxon>
        <taxon>Rossellomorea</taxon>
    </lineage>
</organism>
<dbReference type="Proteomes" id="UP000465062">
    <property type="component" value="Chromosome"/>
</dbReference>